<keyword evidence="3" id="KW-1185">Reference proteome</keyword>
<name>A0A438AWJ9_9NOCA</name>
<dbReference type="Proteomes" id="UP000283479">
    <property type="component" value="Unassembled WGS sequence"/>
</dbReference>
<feature type="transmembrane region" description="Helical" evidence="1">
    <location>
        <begin position="69"/>
        <end position="87"/>
    </location>
</feature>
<protein>
    <submittedName>
        <fullName evidence="2">Uncharacterized protein</fullName>
    </submittedName>
</protein>
<keyword evidence="1" id="KW-1133">Transmembrane helix</keyword>
<reference evidence="2 3" key="1">
    <citation type="submission" date="2018-11" db="EMBL/GenBank/DDBJ databases">
        <title>Rhodococcus spongicola sp. nov. and Rhodococcus xishaensis sp. nov. from marine sponges.</title>
        <authorList>
            <person name="Li L."/>
            <person name="Lin H.W."/>
        </authorList>
    </citation>
    <scope>NUCLEOTIDE SEQUENCE [LARGE SCALE GENOMIC DNA]</scope>
    <source>
        <strain evidence="2 3">LHW51113</strain>
    </source>
</reference>
<evidence type="ECO:0000256" key="1">
    <source>
        <dbReference type="SAM" id="Phobius"/>
    </source>
</evidence>
<dbReference type="EMBL" id="RKLO01000003">
    <property type="protein sequence ID" value="RVW03066.1"/>
    <property type="molecule type" value="Genomic_DNA"/>
</dbReference>
<organism evidence="2 3">
    <name type="scientific">Rhodococcus xishaensis</name>
    <dbReference type="NCBI Taxonomy" id="2487364"/>
    <lineage>
        <taxon>Bacteria</taxon>
        <taxon>Bacillati</taxon>
        <taxon>Actinomycetota</taxon>
        <taxon>Actinomycetes</taxon>
        <taxon>Mycobacteriales</taxon>
        <taxon>Nocardiaceae</taxon>
        <taxon>Rhodococcus</taxon>
    </lineage>
</organism>
<dbReference type="RefSeq" id="WP_127953791.1">
    <property type="nucleotide sequence ID" value="NZ_RKLO01000003.1"/>
</dbReference>
<accession>A0A438AWJ9</accession>
<evidence type="ECO:0000313" key="2">
    <source>
        <dbReference type="EMBL" id="RVW03066.1"/>
    </source>
</evidence>
<sequence length="185" mass="20688">MADIGLLERYQDFRTRRFLRHAERYRHWLPRWRTQKRRRILVVALAATLVYLATAAAVCLTNMRTGPLLVASAVLAFVTTRAVLQIVSGRQGDAPRDALDEWEIQQRDSARSIGLTVTQSLTVLPAMFLIVASGYDLDIDRPNLAYAGGLFVVTTLTLGACVPTMILAWTRPDPDTDPDDHQEPA</sequence>
<keyword evidence="1" id="KW-0812">Transmembrane</keyword>
<feature type="transmembrane region" description="Helical" evidence="1">
    <location>
        <begin position="40"/>
        <end position="63"/>
    </location>
</feature>
<gene>
    <name evidence="2" type="ORF">EGT50_10205</name>
</gene>
<dbReference type="AlphaFoldDB" id="A0A438AWJ9"/>
<proteinExistence type="predicted"/>
<comment type="caution">
    <text evidence="2">The sequence shown here is derived from an EMBL/GenBank/DDBJ whole genome shotgun (WGS) entry which is preliminary data.</text>
</comment>
<evidence type="ECO:0000313" key="3">
    <source>
        <dbReference type="Proteomes" id="UP000283479"/>
    </source>
</evidence>
<keyword evidence="1" id="KW-0472">Membrane</keyword>
<dbReference type="OrthoDB" id="8896802at2"/>
<feature type="transmembrane region" description="Helical" evidence="1">
    <location>
        <begin position="113"/>
        <end position="132"/>
    </location>
</feature>
<feature type="transmembrane region" description="Helical" evidence="1">
    <location>
        <begin position="144"/>
        <end position="169"/>
    </location>
</feature>